<name>A0A2W5T265_9BACT</name>
<evidence type="ECO:0000313" key="2">
    <source>
        <dbReference type="Proteomes" id="UP000249061"/>
    </source>
</evidence>
<evidence type="ECO:0000313" key="1">
    <source>
        <dbReference type="EMBL" id="PZR06963.1"/>
    </source>
</evidence>
<gene>
    <name evidence="1" type="ORF">DI536_29280</name>
</gene>
<proteinExistence type="predicted"/>
<dbReference type="EMBL" id="QFQP01000035">
    <property type="protein sequence ID" value="PZR06963.1"/>
    <property type="molecule type" value="Genomic_DNA"/>
</dbReference>
<dbReference type="AlphaFoldDB" id="A0A2W5T265"/>
<comment type="caution">
    <text evidence="1">The sequence shown here is derived from an EMBL/GenBank/DDBJ whole genome shotgun (WGS) entry which is preliminary data.</text>
</comment>
<dbReference type="Proteomes" id="UP000249061">
    <property type="component" value="Unassembled WGS sequence"/>
</dbReference>
<organism evidence="1 2">
    <name type="scientific">Archangium gephyra</name>
    <dbReference type="NCBI Taxonomy" id="48"/>
    <lineage>
        <taxon>Bacteria</taxon>
        <taxon>Pseudomonadati</taxon>
        <taxon>Myxococcota</taxon>
        <taxon>Myxococcia</taxon>
        <taxon>Myxococcales</taxon>
        <taxon>Cystobacterineae</taxon>
        <taxon>Archangiaceae</taxon>
        <taxon>Archangium</taxon>
    </lineage>
</organism>
<sequence length="82" mass="9244">MHAVNQLRMAFGKKKPLELAPGPWTPDETCVRDTRALLEAFAASPLAEPLRQWLSQPRLSGATTDWVHRYFAYADPSAHPTR</sequence>
<reference evidence="1 2" key="1">
    <citation type="submission" date="2017-08" db="EMBL/GenBank/DDBJ databases">
        <title>Infants hospitalized years apart are colonized by the same room-sourced microbial strains.</title>
        <authorList>
            <person name="Brooks B."/>
            <person name="Olm M.R."/>
            <person name="Firek B.A."/>
            <person name="Baker R."/>
            <person name="Thomas B.C."/>
            <person name="Morowitz M.J."/>
            <person name="Banfield J.F."/>
        </authorList>
    </citation>
    <scope>NUCLEOTIDE SEQUENCE [LARGE SCALE GENOMIC DNA]</scope>
    <source>
        <strain evidence="1">S2_003_000_R2_14</strain>
    </source>
</reference>
<protein>
    <submittedName>
        <fullName evidence="1">Uncharacterized protein</fullName>
    </submittedName>
</protein>
<accession>A0A2W5T265</accession>